<reference evidence="2" key="1">
    <citation type="submission" date="2020-12" db="EMBL/GenBank/DDBJ databases">
        <title>Bacterial taxonomy.</title>
        <authorList>
            <person name="Pan X."/>
        </authorList>
    </citation>
    <scope>NUCLEOTIDE SEQUENCE</scope>
    <source>
        <strain evidence="2">M0105</strain>
    </source>
</reference>
<dbReference type="AlphaFoldDB" id="A0A8J7M9V1"/>
<dbReference type="EMBL" id="JAEHHL010000008">
    <property type="protein sequence ID" value="MBK0400368.1"/>
    <property type="molecule type" value="Genomic_DNA"/>
</dbReference>
<keyword evidence="1" id="KW-0472">Membrane</keyword>
<proteinExistence type="predicted"/>
<organism evidence="2 3">
    <name type="scientific">Thermohalobaculum xanthum</name>
    <dbReference type="NCBI Taxonomy" id="2753746"/>
    <lineage>
        <taxon>Bacteria</taxon>
        <taxon>Pseudomonadati</taxon>
        <taxon>Pseudomonadota</taxon>
        <taxon>Alphaproteobacteria</taxon>
        <taxon>Rhodobacterales</taxon>
        <taxon>Paracoccaceae</taxon>
        <taxon>Thermohalobaculum</taxon>
    </lineage>
</organism>
<feature type="transmembrane region" description="Helical" evidence="1">
    <location>
        <begin position="12"/>
        <end position="31"/>
    </location>
</feature>
<feature type="transmembrane region" description="Helical" evidence="1">
    <location>
        <begin position="672"/>
        <end position="690"/>
    </location>
</feature>
<sequence>MQTTIAFDPLLPWPLIALATGLAVFCVGAAMWRGLTGWWLRALALGVLLAALCGPQLKREERDSLGNIGFLVVDRTESADLEDRRAQIDAAVEHLTAAAAELEAAGTPLDLRVIEVGPDTTGRNRGTRLLSALDDAASRVSADRIAGAVLVTDGQIHDAGRITGFPAPVHPLIAGAREGFDLRLELTNGPAFGIVGESVTFRMRALALGERPAGLGGAVTAQVSIDGGAPRPLRMMLSGETELEIPITHGGPTVVDVQLPVLTEELTDRNNRLIATVNGVRDRLRVLLVSGEPHPGGRTWRDLLKSDPTVDLIHFTILRPPAKQDGTPVSELSLIAFPTRELFLEKISNFDLIVFDRYRWRGVLASAYLANIARYVRDGGAVLVASGAAFSGPQSLARTPLGEILPGDPTMEVFERPFLPRVSALGERHPVTAGLEATAGIAEDGGPRWGRWLRHVDVAQTSGDAVMDGIDGRPLLILDRVGEGRVALLASDHAWLWSRGYEGGGPQADLLRRTAHWLMREPELEEEALFARTEGTRVLIERRTLAETPPETVGAVTPSGERLEITLRPAGPGRWQAVIEDAEEGLWRFSDGARRAVAAVGPPSPKEYEMPLASEELLAPLAETTGGDARWLADGTPDLRFVDEGRRTHGRSWVGMVDREAYRVTGIRLTPLLPVWLAALMTGLLFLGAWRREGR</sequence>
<keyword evidence="1" id="KW-1133">Transmembrane helix</keyword>
<keyword evidence="3" id="KW-1185">Reference proteome</keyword>
<comment type="caution">
    <text evidence="2">The sequence shown here is derived from an EMBL/GenBank/DDBJ whole genome shotgun (WGS) entry which is preliminary data.</text>
</comment>
<accession>A0A8J7M9V1</accession>
<dbReference type="PANTHER" id="PTHR37947:SF1">
    <property type="entry name" value="BLL2462 PROTEIN"/>
    <property type="match status" value="1"/>
</dbReference>
<feature type="transmembrane region" description="Helical" evidence="1">
    <location>
        <begin position="38"/>
        <end position="57"/>
    </location>
</feature>
<evidence type="ECO:0000256" key="1">
    <source>
        <dbReference type="SAM" id="Phobius"/>
    </source>
</evidence>
<evidence type="ECO:0008006" key="4">
    <source>
        <dbReference type="Google" id="ProtNLM"/>
    </source>
</evidence>
<dbReference type="Proteomes" id="UP000655420">
    <property type="component" value="Unassembled WGS sequence"/>
</dbReference>
<dbReference type="Gene3D" id="3.40.50.880">
    <property type="match status" value="1"/>
</dbReference>
<evidence type="ECO:0000313" key="2">
    <source>
        <dbReference type="EMBL" id="MBK0400368.1"/>
    </source>
</evidence>
<dbReference type="InterPro" id="IPR029062">
    <property type="entry name" value="Class_I_gatase-like"/>
</dbReference>
<protein>
    <recommendedName>
        <fullName evidence="4">Glutamine amidotransferase domain-containing protein</fullName>
    </recommendedName>
</protein>
<name>A0A8J7M9V1_9RHOB</name>
<dbReference type="PANTHER" id="PTHR37947">
    <property type="entry name" value="BLL2462 PROTEIN"/>
    <property type="match status" value="1"/>
</dbReference>
<dbReference type="RefSeq" id="WP_200611051.1">
    <property type="nucleotide sequence ID" value="NZ_JAEHHL010000008.1"/>
</dbReference>
<gene>
    <name evidence="2" type="ORF">H0I76_14300</name>
</gene>
<keyword evidence="1" id="KW-0812">Transmembrane</keyword>
<dbReference type="SUPFAM" id="SSF52317">
    <property type="entry name" value="Class I glutamine amidotransferase-like"/>
    <property type="match status" value="1"/>
</dbReference>
<evidence type="ECO:0000313" key="3">
    <source>
        <dbReference type="Proteomes" id="UP000655420"/>
    </source>
</evidence>